<dbReference type="PANTHER" id="PTHR21180">
    <property type="entry name" value="ENDONUCLEASE/EXONUCLEASE/PHOSPHATASE FAMILY DOMAIN-CONTAINING PROTEIN 1"/>
    <property type="match status" value="1"/>
</dbReference>
<sequence>MNWLRSHLTFDRGQRDGIFRLLALVLSLIALNVFVEFEAKTKLDMSAPMVEKLQAEMDSLKRVQKEKNTREIYPFNPNYLTEYKAYTLGLSVSEFDKLKAYREQGKWINSVSEFKKVTGVSDSLLKEISVYFNFPEWVTNRKKSGKNYVNNFDRELDFSEKKDLNTATATQLEEIYGVGKTLSKRIVAYRNKIGGFASEEHLYAVYGLKEEVIERIMNRFAVKTQIDIDKMKINEVSASEIATIPGISFEKAKKIWEFVRVREGLENLSELEKIEGISARELRLIRLYLSTE</sequence>
<dbReference type="InterPro" id="IPR010994">
    <property type="entry name" value="RuvA_2-like"/>
</dbReference>
<dbReference type="SUPFAM" id="SSF47781">
    <property type="entry name" value="RuvA domain 2-like"/>
    <property type="match status" value="2"/>
</dbReference>
<dbReference type="PANTHER" id="PTHR21180:SF32">
    <property type="entry name" value="ENDONUCLEASE_EXONUCLEASE_PHOSPHATASE FAMILY DOMAIN-CONTAINING PROTEIN 1"/>
    <property type="match status" value="1"/>
</dbReference>
<dbReference type="Proteomes" id="UP000238442">
    <property type="component" value="Chromosome"/>
</dbReference>
<dbReference type="GO" id="GO:0015627">
    <property type="term" value="C:type II protein secretion system complex"/>
    <property type="evidence" value="ECO:0007669"/>
    <property type="project" value="TreeGrafter"/>
</dbReference>
<proteinExistence type="predicted"/>
<dbReference type="InterPro" id="IPR051675">
    <property type="entry name" value="Endo/Exo/Phosphatase_dom_1"/>
</dbReference>
<keyword evidence="1" id="KW-0812">Transmembrane</keyword>
<dbReference type="AlphaFoldDB" id="A0A2S0HT90"/>
<gene>
    <name evidence="2" type="ORF">C5O00_01500</name>
</gene>
<feature type="transmembrane region" description="Helical" evidence="1">
    <location>
        <begin position="17"/>
        <end position="35"/>
    </location>
</feature>
<keyword evidence="3" id="KW-1185">Reference proteome</keyword>
<evidence type="ECO:0000313" key="3">
    <source>
        <dbReference type="Proteomes" id="UP000238442"/>
    </source>
</evidence>
<dbReference type="KEGG" id="aue:C5O00_01500"/>
<organism evidence="2 3">
    <name type="scientific">Pukyongia salina</name>
    <dbReference type="NCBI Taxonomy" id="2094025"/>
    <lineage>
        <taxon>Bacteria</taxon>
        <taxon>Pseudomonadati</taxon>
        <taxon>Bacteroidota</taxon>
        <taxon>Flavobacteriia</taxon>
        <taxon>Flavobacteriales</taxon>
        <taxon>Flavobacteriaceae</taxon>
        <taxon>Pukyongia</taxon>
    </lineage>
</organism>
<reference evidence="2 3" key="1">
    <citation type="submission" date="2018-02" db="EMBL/GenBank/DDBJ databases">
        <title>Genomic analysis of the strain RR4-38 isolated from a seawater recirculating aquaculture system.</title>
        <authorList>
            <person name="Kim Y.-S."/>
            <person name="Jang Y.H."/>
            <person name="Kim K.-H."/>
        </authorList>
    </citation>
    <scope>NUCLEOTIDE SEQUENCE [LARGE SCALE GENOMIC DNA]</scope>
    <source>
        <strain evidence="2 3">RR4-38</strain>
    </source>
</reference>
<accession>A0A2S0HT90</accession>
<protein>
    <submittedName>
        <fullName evidence="2">Competence protein ComEA</fullName>
    </submittedName>
</protein>
<keyword evidence="1" id="KW-1133">Transmembrane helix</keyword>
<dbReference type="Gene3D" id="1.10.150.280">
    <property type="entry name" value="AF1531-like domain"/>
    <property type="match status" value="2"/>
</dbReference>
<dbReference type="GO" id="GO:0015628">
    <property type="term" value="P:protein secretion by the type II secretion system"/>
    <property type="evidence" value="ECO:0007669"/>
    <property type="project" value="TreeGrafter"/>
</dbReference>
<evidence type="ECO:0000256" key="1">
    <source>
        <dbReference type="SAM" id="Phobius"/>
    </source>
</evidence>
<dbReference type="EMBL" id="CP027062">
    <property type="protein sequence ID" value="AVI49909.1"/>
    <property type="molecule type" value="Genomic_DNA"/>
</dbReference>
<dbReference type="OrthoDB" id="981124at2"/>
<keyword evidence="1" id="KW-0472">Membrane</keyword>
<evidence type="ECO:0000313" key="2">
    <source>
        <dbReference type="EMBL" id="AVI49909.1"/>
    </source>
</evidence>
<dbReference type="Pfam" id="PF12836">
    <property type="entry name" value="HHH_3"/>
    <property type="match status" value="2"/>
</dbReference>
<dbReference type="RefSeq" id="WP_105214286.1">
    <property type="nucleotide sequence ID" value="NZ_CP027062.1"/>
</dbReference>
<name>A0A2S0HT90_9FLAO</name>